<gene>
    <name evidence="1" type="ORF">AVDCRST_MAG59-4192</name>
</gene>
<dbReference type="PANTHER" id="PTHR31891">
    <property type="entry name" value="FORMAMIDASE C869.04-RELATED"/>
    <property type="match status" value="1"/>
</dbReference>
<proteinExistence type="predicted"/>
<reference evidence="1" key="1">
    <citation type="submission" date="2020-02" db="EMBL/GenBank/DDBJ databases">
        <authorList>
            <person name="Meier V. D."/>
        </authorList>
    </citation>
    <scope>NUCLEOTIDE SEQUENCE</scope>
    <source>
        <strain evidence="1">AVDCRST_MAG59</strain>
    </source>
</reference>
<protein>
    <recommendedName>
        <fullName evidence="2">Acetamidase</fullName>
    </recommendedName>
</protein>
<name>A0A6J4VDJ5_9BACT</name>
<evidence type="ECO:0008006" key="2">
    <source>
        <dbReference type="Google" id="ProtNLM"/>
    </source>
</evidence>
<dbReference type="EMBL" id="CADCWF010000300">
    <property type="protein sequence ID" value="CAA9576040.1"/>
    <property type="molecule type" value="Genomic_DNA"/>
</dbReference>
<dbReference type="InterPro" id="IPR004304">
    <property type="entry name" value="FmdA_AmdA"/>
</dbReference>
<accession>A0A6J4VDJ5</accession>
<dbReference type="Pfam" id="PF03069">
    <property type="entry name" value="FmdA_AmdA"/>
    <property type="match status" value="2"/>
</dbReference>
<dbReference type="Gene3D" id="2.60.120.580">
    <property type="entry name" value="Acetamidase/Formamidase-like domains"/>
    <property type="match status" value="2"/>
</dbReference>
<dbReference type="SUPFAM" id="SSF141130">
    <property type="entry name" value="Acetamidase/Formamidase-like"/>
    <property type="match status" value="1"/>
</dbReference>
<organism evidence="1">
    <name type="scientific">uncultured Thermomicrobiales bacterium</name>
    <dbReference type="NCBI Taxonomy" id="1645740"/>
    <lineage>
        <taxon>Bacteria</taxon>
        <taxon>Pseudomonadati</taxon>
        <taxon>Thermomicrobiota</taxon>
        <taxon>Thermomicrobia</taxon>
        <taxon>Thermomicrobiales</taxon>
        <taxon>environmental samples</taxon>
    </lineage>
</organism>
<dbReference type="Gene3D" id="3.10.28.20">
    <property type="entry name" value="Acetamidase/Formamidase-like domains"/>
    <property type="match status" value="1"/>
</dbReference>
<dbReference type="GO" id="GO:0016811">
    <property type="term" value="F:hydrolase activity, acting on carbon-nitrogen (but not peptide) bonds, in linear amides"/>
    <property type="evidence" value="ECO:0007669"/>
    <property type="project" value="InterPro"/>
</dbReference>
<dbReference type="PANTHER" id="PTHR31891:SF1">
    <property type="entry name" value="FORMAMIDASE C869.04-RELATED"/>
    <property type="match status" value="1"/>
</dbReference>
<sequence>MQRVERRHVRYHVRGDVPPVLQVRPGESFLVETDDFLTGSVRSADDLATEEGTLPYSRSTPPRWNPVTGPVFVEGAERGDALVVEFERIVPDARGVCCIVPGIGPLADSRRWPELGDAATIVIEHEPGPSGTTRDGMAHWGSRTWSLNPFIGTIGVAPDHEVESSLVGQGVWGGNWDCRDLKEGSRLFLPVYHEGGLLYVGDMHGSQGDTEWCGVANEVRGEVVLSCGVLKGKRIPYPRLEKPDSIVQLYADRPLEDAVRAATTLLMEWLVEEYGFSPRDAYFLLSVASDFRINVYQMVRAGRLNYTVGAELPRYHLTT</sequence>
<evidence type="ECO:0000313" key="1">
    <source>
        <dbReference type="EMBL" id="CAA9576040.1"/>
    </source>
</evidence>
<dbReference type="AlphaFoldDB" id="A0A6J4VDJ5"/>